<feature type="region of interest" description="Disordered" evidence="1">
    <location>
        <begin position="1"/>
        <end position="34"/>
    </location>
</feature>
<comment type="caution">
    <text evidence="2">The sequence shown here is derived from an EMBL/GenBank/DDBJ whole genome shotgun (WGS) entry which is preliminary data.</text>
</comment>
<keyword evidence="3" id="KW-1185">Reference proteome</keyword>
<evidence type="ECO:0000313" key="2">
    <source>
        <dbReference type="EMBL" id="KAL2280395.1"/>
    </source>
</evidence>
<proteinExistence type="predicted"/>
<organism evidence="2 3">
    <name type="scientific">Diaporthe vaccinii</name>
    <dbReference type="NCBI Taxonomy" id="105482"/>
    <lineage>
        <taxon>Eukaryota</taxon>
        <taxon>Fungi</taxon>
        <taxon>Dikarya</taxon>
        <taxon>Ascomycota</taxon>
        <taxon>Pezizomycotina</taxon>
        <taxon>Sordariomycetes</taxon>
        <taxon>Sordariomycetidae</taxon>
        <taxon>Diaporthales</taxon>
        <taxon>Diaporthaceae</taxon>
        <taxon>Diaporthe</taxon>
        <taxon>Diaporthe eres species complex</taxon>
    </lineage>
</organism>
<dbReference type="EMBL" id="JBAWTH010000067">
    <property type="protein sequence ID" value="KAL2280395.1"/>
    <property type="molecule type" value="Genomic_DNA"/>
</dbReference>
<feature type="region of interest" description="Disordered" evidence="1">
    <location>
        <begin position="57"/>
        <end position="83"/>
    </location>
</feature>
<gene>
    <name evidence="2" type="ORF">FJTKL_12628</name>
</gene>
<evidence type="ECO:0000313" key="3">
    <source>
        <dbReference type="Proteomes" id="UP001600888"/>
    </source>
</evidence>
<reference evidence="2 3" key="1">
    <citation type="submission" date="2024-03" db="EMBL/GenBank/DDBJ databases">
        <title>A high-quality draft genome sequence of Diaporthe vaccinii, a causative agent of upright dieback and viscid rot disease in cranberry plants.</title>
        <authorList>
            <person name="Sarrasin M."/>
            <person name="Lang B.F."/>
            <person name="Burger G."/>
        </authorList>
    </citation>
    <scope>NUCLEOTIDE SEQUENCE [LARGE SCALE GENOMIC DNA]</scope>
    <source>
        <strain evidence="2 3">IS7</strain>
    </source>
</reference>
<accession>A0ABR4EDB9</accession>
<sequence>MAPKYDTVHGVGSNENPRYCPFSHDQSFSADTQTDARIGSTEALRLFEIELAKLKQMGKSEQSTNNFAQTVQSHNEGKKNVQK</sequence>
<feature type="compositionally biased region" description="Polar residues" evidence="1">
    <location>
        <begin position="24"/>
        <end position="34"/>
    </location>
</feature>
<protein>
    <submittedName>
        <fullName evidence="2">Uncharacterized protein</fullName>
    </submittedName>
</protein>
<name>A0ABR4EDB9_9PEZI</name>
<dbReference type="Proteomes" id="UP001600888">
    <property type="component" value="Unassembled WGS sequence"/>
</dbReference>
<feature type="compositionally biased region" description="Polar residues" evidence="1">
    <location>
        <begin position="59"/>
        <end position="74"/>
    </location>
</feature>
<evidence type="ECO:0000256" key="1">
    <source>
        <dbReference type="SAM" id="MobiDB-lite"/>
    </source>
</evidence>